<evidence type="ECO:0000256" key="1">
    <source>
        <dbReference type="SAM" id="SignalP"/>
    </source>
</evidence>
<proteinExistence type="predicted"/>
<evidence type="ECO:0008006" key="4">
    <source>
        <dbReference type="Google" id="ProtNLM"/>
    </source>
</evidence>
<accession>A0A2P7BGN4</accession>
<name>A0A2P7BGN4_9HYPH</name>
<comment type="caution">
    <text evidence="2">The sequence shown here is derived from an EMBL/GenBank/DDBJ whole genome shotgun (WGS) entry which is preliminary data.</text>
</comment>
<evidence type="ECO:0000313" key="2">
    <source>
        <dbReference type="EMBL" id="PSH65589.1"/>
    </source>
</evidence>
<evidence type="ECO:0000313" key="3">
    <source>
        <dbReference type="Proteomes" id="UP000241444"/>
    </source>
</evidence>
<feature type="signal peptide" evidence="1">
    <location>
        <begin position="1"/>
        <end position="27"/>
    </location>
</feature>
<dbReference type="OrthoDB" id="8117051at2"/>
<sequence>MKKLRFPTVNALSAILICSCFSSPVLAEEPTFAKLQAMCKDASNPLNHGYCVGFVEAIALRIAHENKNCTLLQEYIDQPNTNFVLPDLIADLNPKEYSGDALKAVEKFFVNKGCS</sequence>
<keyword evidence="1" id="KW-0732">Signal</keyword>
<dbReference type="EMBL" id="PGGO01000017">
    <property type="protein sequence ID" value="PSH65589.1"/>
    <property type="molecule type" value="Genomic_DNA"/>
</dbReference>
<dbReference type="AlphaFoldDB" id="A0A2P7BGN4"/>
<protein>
    <recommendedName>
        <fullName evidence="4">Rap1a immunity protein domain-containing protein</fullName>
    </recommendedName>
</protein>
<feature type="chain" id="PRO_5015156286" description="Rap1a immunity protein domain-containing protein" evidence="1">
    <location>
        <begin position="28"/>
        <end position="115"/>
    </location>
</feature>
<organism evidence="2 3">
    <name type="scientific">Phyllobacterium brassicacearum</name>
    <dbReference type="NCBI Taxonomy" id="314235"/>
    <lineage>
        <taxon>Bacteria</taxon>
        <taxon>Pseudomonadati</taxon>
        <taxon>Pseudomonadota</taxon>
        <taxon>Alphaproteobacteria</taxon>
        <taxon>Hyphomicrobiales</taxon>
        <taxon>Phyllobacteriaceae</taxon>
        <taxon>Phyllobacterium</taxon>
    </lineage>
</organism>
<reference evidence="3" key="1">
    <citation type="submission" date="2017-11" db="EMBL/GenBank/DDBJ databases">
        <authorList>
            <person name="Kuznetsova I."/>
            <person name="Sazanova A."/>
            <person name="Chirak E."/>
            <person name="Safronova V."/>
            <person name="Willems A."/>
        </authorList>
    </citation>
    <scope>NUCLEOTIDE SEQUENCE [LARGE SCALE GENOMIC DNA]</scope>
    <source>
        <strain evidence="3">STM 196</strain>
    </source>
</reference>
<keyword evidence="3" id="KW-1185">Reference proteome</keyword>
<dbReference type="Proteomes" id="UP000241444">
    <property type="component" value="Unassembled WGS sequence"/>
</dbReference>
<dbReference type="RefSeq" id="WP_106712924.1">
    <property type="nucleotide sequence ID" value="NZ_PGGO01000017.1"/>
</dbReference>
<gene>
    <name evidence="2" type="ORF">CU102_20320</name>
</gene>
<dbReference type="PROSITE" id="PS51257">
    <property type="entry name" value="PROKAR_LIPOPROTEIN"/>
    <property type="match status" value="1"/>
</dbReference>